<proteinExistence type="inferred from homology"/>
<dbReference type="OMA" id="HINQGAT"/>
<evidence type="ECO:0000256" key="10">
    <source>
        <dbReference type="PIRSR" id="PIRSR001065-1"/>
    </source>
</evidence>
<comment type="catalytic activity">
    <reaction evidence="1 9">
        <text>Hydrolysis of (1-&gt;4)-beta-linkages between N-acetylmuramic acid and N-acetyl-D-glucosamine residues in a peptidoglycan and between N-acetyl-D-glucosamine residues in chitodextrins.</text>
        <dbReference type="EC" id="3.2.1.17"/>
    </reaction>
</comment>
<feature type="domain" description="Transglycosylase SLT" evidence="11">
    <location>
        <begin position="25"/>
        <end position="129"/>
    </location>
</feature>
<dbReference type="EC" id="3.2.1.17" evidence="3 9"/>
<feature type="active site" evidence="10">
    <location>
        <position position="46"/>
    </location>
</feature>
<dbReference type="SUPFAM" id="SSF53955">
    <property type="entry name" value="Lysozyme-like"/>
    <property type="match status" value="1"/>
</dbReference>
<reference evidence="12" key="2">
    <citation type="submission" date="2025-09" db="UniProtKB">
        <authorList>
            <consortium name="Ensembl"/>
        </authorList>
    </citation>
    <scope>IDENTIFICATION</scope>
</reference>
<dbReference type="AlphaFoldDB" id="A0A8C4ZHG7"/>
<evidence type="ECO:0000256" key="2">
    <source>
        <dbReference type="ARBA" id="ARBA00008902"/>
    </source>
</evidence>
<dbReference type="GO" id="GO:0050830">
    <property type="term" value="P:defense response to Gram-positive bacterium"/>
    <property type="evidence" value="ECO:0007669"/>
    <property type="project" value="TreeGrafter"/>
</dbReference>
<reference evidence="12" key="1">
    <citation type="submission" date="2025-08" db="UniProtKB">
        <authorList>
            <consortium name="Ensembl"/>
        </authorList>
    </citation>
    <scope>IDENTIFICATION</scope>
</reference>
<protein>
    <recommendedName>
        <fullName evidence="4 9">Lysozyme g</fullName>
        <ecNumber evidence="3 9">3.2.1.17</ecNumber>
    </recommendedName>
</protein>
<accession>A0A8C4ZHG7</accession>
<evidence type="ECO:0000256" key="4">
    <source>
        <dbReference type="ARBA" id="ARBA00016485"/>
    </source>
</evidence>
<dbReference type="Gene3D" id="1.10.530.10">
    <property type="match status" value="1"/>
</dbReference>
<dbReference type="Pfam" id="PF01464">
    <property type="entry name" value="SLT"/>
    <property type="match status" value="1"/>
</dbReference>
<evidence type="ECO:0000259" key="11">
    <source>
        <dbReference type="Pfam" id="PF01464"/>
    </source>
</evidence>
<dbReference type="PANTHER" id="PTHR31698">
    <property type="entry name" value="LYSOZYME G FAMILY MEMBER"/>
    <property type="match status" value="1"/>
</dbReference>
<keyword evidence="13" id="KW-1185">Reference proteome</keyword>
<evidence type="ECO:0000256" key="3">
    <source>
        <dbReference type="ARBA" id="ARBA00012732"/>
    </source>
</evidence>
<keyword evidence="5" id="KW-0929">Antimicrobial</keyword>
<evidence type="ECO:0000256" key="7">
    <source>
        <dbReference type="ARBA" id="ARBA00022801"/>
    </source>
</evidence>
<dbReference type="InterPro" id="IPR002152">
    <property type="entry name" value="Glyco_hydro_23"/>
</dbReference>
<evidence type="ECO:0000256" key="1">
    <source>
        <dbReference type="ARBA" id="ARBA00000632"/>
    </source>
</evidence>
<dbReference type="CDD" id="cd01021">
    <property type="entry name" value="GEWL"/>
    <property type="match status" value="1"/>
</dbReference>
<sequence>MSRVPASQKMAKDDLGNMETYKTIIENVAKRHDVDPALIAGIISRESEAGHSIKNTDPPGWGDNYNAFGLMQVDKRWHKPRGAWDSETHLDQGTGILVDLIKHVQKERPNWSTNWQLKGAIAAYNKGYKVLDHPVHNMDQITTGGDYSSDVVARAQWYKENLFKAVVNYKYRYTYPICNTY</sequence>
<organism evidence="12 13">
    <name type="scientific">Gadus morhua</name>
    <name type="common">Atlantic cod</name>
    <dbReference type="NCBI Taxonomy" id="8049"/>
    <lineage>
        <taxon>Eukaryota</taxon>
        <taxon>Metazoa</taxon>
        <taxon>Chordata</taxon>
        <taxon>Craniata</taxon>
        <taxon>Vertebrata</taxon>
        <taxon>Euteleostomi</taxon>
        <taxon>Actinopterygii</taxon>
        <taxon>Neopterygii</taxon>
        <taxon>Teleostei</taxon>
        <taxon>Neoteleostei</taxon>
        <taxon>Acanthomorphata</taxon>
        <taxon>Zeiogadaria</taxon>
        <taxon>Gadariae</taxon>
        <taxon>Gadiformes</taxon>
        <taxon>Gadoidei</taxon>
        <taxon>Gadidae</taxon>
        <taxon>Gadus</taxon>
    </lineage>
</organism>
<dbReference type="GO" id="GO:0031640">
    <property type="term" value="P:killing of cells of another organism"/>
    <property type="evidence" value="ECO:0007669"/>
    <property type="project" value="UniProtKB-KW"/>
</dbReference>
<dbReference type="GO" id="GO:0003796">
    <property type="term" value="F:lysozyme activity"/>
    <property type="evidence" value="ECO:0007669"/>
    <property type="project" value="UniProtKB-UniRule"/>
</dbReference>
<evidence type="ECO:0000256" key="6">
    <source>
        <dbReference type="ARBA" id="ARBA00022638"/>
    </source>
</evidence>
<evidence type="ECO:0000256" key="9">
    <source>
        <dbReference type="PIRNR" id="PIRNR001065"/>
    </source>
</evidence>
<dbReference type="InterPro" id="IPR008258">
    <property type="entry name" value="Transglycosylase_SLT_dom_1"/>
</dbReference>
<evidence type="ECO:0000313" key="12">
    <source>
        <dbReference type="Ensembl" id="ENSGMOP00000014933.2"/>
    </source>
</evidence>
<dbReference type="GO" id="GO:0009253">
    <property type="term" value="P:peptidoglycan catabolic process"/>
    <property type="evidence" value="ECO:0007669"/>
    <property type="project" value="InterPro"/>
</dbReference>
<evidence type="ECO:0000256" key="8">
    <source>
        <dbReference type="ARBA" id="ARBA00023295"/>
    </source>
</evidence>
<dbReference type="Proteomes" id="UP000694546">
    <property type="component" value="Chromosome 3"/>
</dbReference>
<dbReference type="InterPro" id="IPR023346">
    <property type="entry name" value="Lysozyme-like_dom_sf"/>
</dbReference>
<keyword evidence="8 9" id="KW-0326">Glycosidase</keyword>
<dbReference type="PIRSF" id="PIRSF001065">
    <property type="entry name" value="Lysozyme_g"/>
    <property type="match status" value="1"/>
</dbReference>
<comment type="similarity">
    <text evidence="2 9">Belongs to the glycosyl hydrolase 23 family.</text>
</comment>
<evidence type="ECO:0000256" key="5">
    <source>
        <dbReference type="ARBA" id="ARBA00022529"/>
    </source>
</evidence>
<keyword evidence="7 9" id="KW-0378">Hydrolase</keyword>
<dbReference type="GeneTree" id="ENSGT00390000017614"/>
<dbReference type="PANTHER" id="PTHR31698:SF12">
    <property type="entry name" value="LYSOZYME G"/>
    <property type="match status" value="1"/>
</dbReference>
<evidence type="ECO:0000313" key="13">
    <source>
        <dbReference type="Proteomes" id="UP000694546"/>
    </source>
</evidence>
<dbReference type="Ensembl" id="ENSGMOT00000015319.2">
    <property type="protein sequence ID" value="ENSGMOP00000014933.2"/>
    <property type="gene ID" value="ENSGMOG00000008041.2"/>
</dbReference>
<dbReference type="PRINTS" id="PR00749">
    <property type="entry name" value="LYSOZYMEG"/>
</dbReference>
<feature type="active site" evidence="10">
    <location>
        <position position="63"/>
    </location>
</feature>
<dbReference type="GO" id="GO:0005576">
    <property type="term" value="C:extracellular region"/>
    <property type="evidence" value="ECO:0007669"/>
    <property type="project" value="TreeGrafter"/>
</dbReference>
<name>A0A8C4ZHG7_GADMO</name>
<keyword evidence="6" id="KW-0081">Bacteriolytic enzyme</keyword>